<comment type="caution">
    <text evidence="2">The sequence shown here is derived from an EMBL/GenBank/DDBJ whole genome shotgun (WGS) entry which is preliminary data.</text>
</comment>
<sequence length="389" mass="42558">MMNPVENTPKLSHTTSQYDFRQTVQTLDPNCVPSAECGAPRTRLVIVGDVHGRASQLQKLLDKVSFDKDAGDHLVFTGDLVNKGPDSAGVVQLAMDLGASCVRGNNEDRVLAARGFIECGRVTGSTGEYGKMVFEDSKEKLPADIPYAVSSDYATATQLSEEQVSWLSSLSLILQIGPFRGAKSSPWNSGTVVVAHGGLVPLLPMDEQDPWAVMNMRSLVYPIDGAHPENVEVALAKRIKTRLCRRAAYQVPKDEKLDGELAQVLRLWDSNEVSKIAANQEGGTIPIELQNGKRWREAWNETQNMIEAPKDRTVVVYGHDAKEGLQVEPDIQVPESLKEKGAQGPWTRYAFGLDSGCAYGRELSAMVIETSPDGSDVVHRIEQVKGVEE</sequence>
<dbReference type="OrthoDB" id="10267127at2759"/>
<evidence type="ECO:0000313" key="2">
    <source>
        <dbReference type="EMBL" id="EXF75924.1"/>
    </source>
</evidence>
<proteinExistence type="predicted"/>
<name>A0A010RDT8_9PEZI</name>
<dbReference type="EMBL" id="JARH01000874">
    <property type="protein sequence ID" value="EXF75924.1"/>
    <property type="molecule type" value="Genomic_DNA"/>
</dbReference>
<evidence type="ECO:0000259" key="1">
    <source>
        <dbReference type="Pfam" id="PF00149"/>
    </source>
</evidence>
<dbReference type="GO" id="GO:0005737">
    <property type="term" value="C:cytoplasm"/>
    <property type="evidence" value="ECO:0007669"/>
    <property type="project" value="TreeGrafter"/>
</dbReference>
<dbReference type="STRING" id="1445577.A0A010RDT8"/>
<keyword evidence="3" id="KW-1185">Reference proteome</keyword>
<reference evidence="2 3" key="1">
    <citation type="submission" date="2014-02" db="EMBL/GenBank/DDBJ databases">
        <title>The genome sequence of Colletotrichum fioriniae PJ7.</title>
        <authorList>
            <person name="Baroncelli R."/>
            <person name="Thon M.R."/>
        </authorList>
    </citation>
    <scope>NUCLEOTIDE SEQUENCE [LARGE SCALE GENOMIC DNA]</scope>
    <source>
        <strain evidence="2 3">PJ7</strain>
    </source>
</reference>
<dbReference type="InterPro" id="IPR050126">
    <property type="entry name" value="Ap4A_hydrolase"/>
</dbReference>
<dbReference type="SUPFAM" id="SSF56300">
    <property type="entry name" value="Metallo-dependent phosphatases"/>
    <property type="match status" value="1"/>
</dbReference>
<dbReference type="PANTHER" id="PTHR42850:SF4">
    <property type="entry name" value="ZINC-DEPENDENT ENDOPOLYPHOSPHATASE"/>
    <property type="match status" value="1"/>
</dbReference>
<dbReference type="GO" id="GO:0006798">
    <property type="term" value="P:polyphosphate catabolic process"/>
    <property type="evidence" value="ECO:0007669"/>
    <property type="project" value="TreeGrafter"/>
</dbReference>
<dbReference type="HOGENOM" id="CLU_023125_0_2_1"/>
<dbReference type="GO" id="GO:0016791">
    <property type="term" value="F:phosphatase activity"/>
    <property type="evidence" value="ECO:0007669"/>
    <property type="project" value="TreeGrafter"/>
</dbReference>
<dbReference type="AlphaFoldDB" id="A0A010RDT8"/>
<protein>
    <submittedName>
        <fullName evidence="2">Calcineurin-like phosphoesterase</fullName>
    </submittedName>
</protein>
<dbReference type="InterPro" id="IPR029052">
    <property type="entry name" value="Metallo-depent_PP-like"/>
</dbReference>
<dbReference type="eggNOG" id="KOG0371">
    <property type="taxonomic scope" value="Eukaryota"/>
</dbReference>
<dbReference type="Pfam" id="PF00149">
    <property type="entry name" value="Metallophos"/>
    <property type="match status" value="1"/>
</dbReference>
<dbReference type="KEGG" id="cfj:CFIO01_00409"/>
<dbReference type="Proteomes" id="UP000020467">
    <property type="component" value="Unassembled WGS sequence"/>
</dbReference>
<accession>A0A010RDT8</accession>
<dbReference type="InterPro" id="IPR004843">
    <property type="entry name" value="Calcineurin-like_PHP"/>
</dbReference>
<dbReference type="Gene3D" id="3.60.21.10">
    <property type="match status" value="1"/>
</dbReference>
<dbReference type="GO" id="GO:0000298">
    <property type="term" value="F:endopolyphosphatase activity"/>
    <property type="evidence" value="ECO:0007669"/>
    <property type="project" value="TreeGrafter"/>
</dbReference>
<evidence type="ECO:0000313" key="3">
    <source>
        <dbReference type="Proteomes" id="UP000020467"/>
    </source>
</evidence>
<organism evidence="2 3">
    <name type="scientific">Colletotrichum fioriniae PJ7</name>
    <dbReference type="NCBI Taxonomy" id="1445577"/>
    <lineage>
        <taxon>Eukaryota</taxon>
        <taxon>Fungi</taxon>
        <taxon>Dikarya</taxon>
        <taxon>Ascomycota</taxon>
        <taxon>Pezizomycotina</taxon>
        <taxon>Sordariomycetes</taxon>
        <taxon>Hypocreomycetidae</taxon>
        <taxon>Glomerellales</taxon>
        <taxon>Glomerellaceae</taxon>
        <taxon>Colletotrichum</taxon>
        <taxon>Colletotrichum acutatum species complex</taxon>
    </lineage>
</organism>
<gene>
    <name evidence="2" type="ORF">CFIO01_00409</name>
</gene>
<feature type="domain" description="Calcineurin-like phosphoesterase" evidence="1">
    <location>
        <begin position="43"/>
        <end position="213"/>
    </location>
</feature>
<dbReference type="PANTHER" id="PTHR42850">
    <property type="entry name" value="METALLOPHOSPHOESTERASE"/>
    <property type="match status" value="1"/>
</dbReference>